<organism evidence="2 3">
    <name type="scientific">Mycoplana azooxidifex</name>
    <dbReference type="NCBI Taxonomy" id="1636188"/>
    <lineage>
        <taxon>Bacteria</taxon>
        <taxon>Pseudomonadati</taxon>
        <taxon>Pseudomonadota</taxon>
        <taxon>Alphaproteobacteria</taxon>
        <taxon>Hyphomicrobiales</taxon>
        <taxon>Rhizobiaceae</taxon>
        <taxon>Mycoplana</taxon>
    </lineage>
</organism>
<keyword evidence="1" id="KW-0677">Repeat</keyword>
<reference evidence="2 3" key="1">
    <citation type="submission" date="2020-08" db="EMBL/GenBank/DDBJ databases">
        <title>Genomic Encyclopedia of Type Strains, Phase IV (KMG-IV): sequencing the most valuable type-strain genomes for metagenomic binning, comparative biology and taxonomic classification.</title>
        <authorList>
            <person name="Goeker M."/>
        </authorList>
    </citation>
    <scope>NUCLEOTIDE SEQUENCE [LARGE SCALE GENOMIC DNA]</scope>
    <source>
        <strain evidence="2 3">DSM 100211</strain>
    </source>
</reference>
<accession>A0A7W6D3F1</accession>
<proteinExistence type="predicted"/>
<dbReference type="EMBL" id="JACIEE010000002">
    <property type="protein sequence ID" value="MBB3976041.1"/>
    <property type="molecule type" value="Genomic_DNA"/>
</dbReference>
<comment type="caution">
    <text evidence="2">The sequence shown here is derived from an EMBL/GenBank/DDBJ whole genome shotgun (WGS) entry which is preliminary data.</text>
</comment>
<dbReference type="PANTHER" id="PTHR47485">
    <property type="entry name" value="THYLAKOID LUMENAL 17.4 KDA PROTEIN, CHLOROPLASTIC"/>
    <property type="match status" value="1"/>
</dbReference>
<dbReference type="PANTHER" id="PTHR47485:SF1">
    <property type="entry name" value="THYLAKOID LUMENAL 17.4 KDA PROTEIN, CHLOROPLASTIC"/>
    <property type="match status" value="1"/>
</dbReference>
<gene>
    <name evidence="2" type="ORF">GGQ64_001228</name>
</gene>
<dbReference type="AlphaFoldDB" id="A0A7W6D3F1"/>
<evidence type="ECO:0000313" key="2">
    <source>
        <dbReference type="EMBL" id="MBB3976041.1"/>
    </source>
</evidence>
<evidence type="ECO:0000313" key="3">
    <source>
        <dbReference type="Proteomes" id="UP000574761"/>
    </source>
</evidence>
<dbReference type="Proteomes" id="UP000574761">
    <property type="component" value="Unassembled WGS sequence"/>
</dbReference>
<dbReference type="InterPro" id="IPR001646">
    <property type="entry name" value="5peptide_repeat"/>
</dbReference>
<dbReference type="SUPFAM" id="SSF141571">
    <property type="entry name" value="Pentapeptide repeat-like"/>
    <property type="match status" value="1"/>
</dbReference>
<dbReference type="RefSeq" id="WP_246422369.1">
    <property type="nucleotide sequence ID" value="NZ_JACIEE010000002.1"/>
</dbReference>
<evidence type="ECO:0000256" key="1">
    <source>
        <dbReference type="ARBA" id="ARBA00022737"/>
    </source>
</evidence>
<name>A0A7W6D3F1_9HYPH</name>
<dbReference type="Pfam" id="PF00805">
    <property type="entry name" value="Pentapeptide"/>
    <property type="match status" value="2"/>
</dbReference>
<dbReference type="Gene3D" id="2.160.20.80">
    <property type="entry name" value="E3 ubiquitin-protein ligase SopA"/>
    <property type="match status" value="1"/>
</dbReference>
<keyword evidence="3" id="KW-1185">Reference proteome</keyword>
<protein>
    <submittedName>
        <fullName evidence="2">Uncharacterized protein YjbI with pentapeptide repeats</fullName>
    </submittedName>
</protein>
<sequence length="247" mass="26117">MSILAALRDRSAGMAGRCLGLLASGVVLLTLALGPARPAAAAECSNDPGPGVDWSKCAKKMIMLQGNDFKGAVLVEADFTLTDLSRTNLDGANLEEAVMARAWLTGATAEKANFNRVEGYRTGFDKVTAAGATFAAAELQRASFKDAVLTNAVFDKAELGRADFSGAELTGARFRYTNLSRADLSKAKFEGGLDFSRAFLFLTRIEGLDLSSSTGLEQEQVDLACGNAETKLPPGFTVPSSWPCPFD</sequence>